<sequence>MVISRYCIKRIERLCMRKGDGTETWRCTA</sequence>
<evidence type="ECO:0000313" key="2">
    <source>
        <dbReference type="Proteomes" id="UP000682733"/>
    </source>
</evidence>
<protein>
    <submittedName>
        <fullName evidence="1">Uncharacterized protein</fullName>
    </submittedName>
</protein>
<feature type="non-terminal residue" evidence="1">
    <location>
        <position position="29"/>
    </location>
</feature>
<name>A0A8S2YAT3_9BILA</name>
<dbReference type="Proteomes" id="UP000682733">
    <property type="component" value="Unassembled WGS sequence"/>
</dbReference>
<accession>A0A8S2YAT3</accession>
<evidence type="ECO:0000313" key="1">
    <source>
        <dbReference type="EMBL" id="CAF4536574.1"/>
    </source>
</evidence>
<reference evidence="1" key="1">
    <citation type="submission" date="2021-02" db="EMBL/GenBank/DDBJ databases">
        <authorList>
            <person name="Nowell W R."/>
        </authorList>
    </citation>
    <scope>NUCLEOTIDE SEQUENCE</scope>
</reference>
<proteinExistence type="predicted"/>
<dbReference type="EMBL" id="CAJOBA010105768">
    <property type="protein sequence ID" value="CAF4536574.1"/>
    <property type="molecule type" value="Genomic_DNA"/>
</dbReference>
<organism evidence="1 2">
    <name type="scientific">Didymodactylos carnosus</name>
    <dbReference type="NCBI Taxonomy" id="1234261"/>
    <lineage>
        <taxon>Eukaryota</taxon>
        <taxon>Metazoa</taxon>
        <taxon>Spiralia</taxon>
        <taxon>Gnathifera</taxon>
        <taxon>Rotifera</taxon>
        <taxon>Eurotatoria</taxon>
        <taxon>Bdelloidea</taxon>
        <taxon>Philodinida</taxon>
        <taxon>Philodinidae</taxon>
        <taxon>Didymodactylos</taxon>
    </lineage>
</organism>
<dbReference type="AlphaFoldDB" id="A0A8S2YAT3"/>
<comment type="caution">
    <text evidence="1">The sequence shown here is derived from an EMBL/GenBank/DDBJ whole genome shotgun (WGS) entry which is preliminary data.</text>
</comment>
<gene>
    <name evidence="1" type="ORF">TMI583_LOCUS49217</name>
</gene>